<dbReference type="Gene3D" id="1.10.357.10">
    <property type="entry name" value="Tetracycline Repressor, domain 2"/>
    <property type="match status" value="1"/>
</dbReference>
<dbReference type="PANTHER" id="PTHR47506:SF1">
    <property type="entry name" value="HTH-TYPE TRANSCRIPTIONAL REGULATOR YJDC"/>
    <property type="match status" value="1"/>
</dbReference>
<feature type="domain" description="HTH tetR-type" evidence="5">
    <location>
        <begin position="9"/>
        <end position="69"/>
    </location>
</feature>
<dbReference type="EMBL" id="UGUS01000002">
    <property type="protein sequence ID" value="SUD30035.1"/>
    <property type="molecule type" value="Genomic_DNA"/>
</dbReference>
<dbReference type="GO" id="GO:0003677">
    <property type="term" value="F:DNA binding"/>
    <property type="evidence" value="ECO:0007669"/>
    <property type="project" value="UniProtKB-UniRule"/>
</dbReference>
<dbReference type="Pfam" id="PF00440">
    <property type="entry name" value="TetR_N"/>
    <property type="match status" value="1"/>
</dbReference>
<keyword evidence="1" id="KW-0805">Transcription regulation</keyword>
<protein>
    <submittedName>
        <fullName evidence="6">Putative transcriptional regulator</fullName>
    </submittedName>
</protein>
<feature type="DNA-binding region" description="H-T-H motif" evidence="4">
    <location>
        <begin position="32"/>
        <end position="51"/>
    </location>
</feature>
<dbReference type="PROSITE" id="PS01081">
    <property type="entry name" value="HTH_TETR_1"/>
    <property type="match status" value="1"/>
</dbReference>
<dbReference type="KEGG" id="pfn:HZ99_26505"/>
<evidence type="ECO:0000313" key="6">
    <source>
        <dbReference type="EMBL" id="SUD30035.1"/>
    </source>
</evidence>
<dbReference type="SUPFAM" id="SSF46689">
    <property type="entry name" value="Homeodomain-like"/>
    <property type="match status" value="1"/>
</dbReference>
<dbReference type="Proteomes" id="UP000255125">
    <property type="component" value="Unassembled WGS sequence"/>
</dbReference>
<gene>
    <name evidence="6" type="ORF">NCTC10392_01941</name>
</gene>
<dbReference type="PROSITE" id="PS50977">
    <property type="entry name" value="HTH_TETR_2"/>
    <property type="match status" value="1"/>
</dbReference>
<dbReference type="InterPro" id="IPR001647">
    <property type="entry name" value="HTH_TetR"/>
</dbReference>
<reference evidence="6 7" key="1">
    <citation type="submission" date="2018-06" db="EMBL/GenBank/DDBJ databases">
        <authorList>
            <consortium name="Pathogen Informatics"/>
            <person name="Doyle S."/>
        </authorList>
    </citation>
    <scope>NUCLEOTIDE SEQUENCE [LARGE SCALE GENOMIC DNA]</scope>
    <source>
        <strain evidence="6 7">NCTC10392</strain>
    </source>
</reference>
<sequence>MAERGRPRAFDRAQVLDRAMDVFWLRGYEGASLSALTQAMGLNPPSLYAAFKNKEGLFRAALDHYLTHHGAYRYSVLADASTAREAVEVLLKETVTRFYRGDPARGCLVVLAALSGTPESQVIQDELTAQRRETHRLIEDRIHQGLLEGDVPADTNVQTLSGFYTTVMFGLSVQAKDQVPYEQMIAFVDTAMSVWPPQPL</sequence>
<name>A0A379IAY0_PSEFL</name>
<dbReference type="SUPFAM" id="SSF48498">
    <property type="entry name" value="Tetracyclin repressor-like, C-terminal domain"/>
    <property type="match status" value="1"/>
</dbReference>
<dbReference type="PANTHER" id="PTHR47506">
    <property type="entry name" value="TRANSCRIPTIONAL REGULATORY PROTEIN"/>
    <property type="match status" value="1"/>
</dbReference>
<evidence type="ECO:0000256" key="1">
    <source>
        <dbReference type="ARBA" id="ARBA00023015"/>
    </source>
</evidence>
<evidence type="ECO:0000313" key="7">
    <source>
        <dbReference type="Proteomes" id="UP000255125"/>
    </source>
</evidence>
<keyword evidence="2 4" id="KW-0238">DNA-binding</keyword>
<dbReference type="PRINTS" id="PR00455">
    <property type="entry name" value="HTHTETR"/>
</dbReference>
<dbReference type="OrthoDB" id="270177at2"/>
<evidence type="ECO:0000256" key="2">
    <source>
        <dbReference type="ARBA" id="ARBA00023125"/>
    </source>
</evidence>
<dbReference type="InterPro" id="IPR036271">
    <property type="entry name" value="Tet_transcr_reg_TetR-rel_C_sf"/>
</dbReference>
<evidence type="ECO:0000259" key="5">
    <source>
        <dbReference type="PROSITE" id="PS50977"/>
    </source>
</evidence>
<dbReference type="RefSeq" id="WP_038447174.1">
    <property type="nucleotide sequence ID" value="NZ_CP008896.1"/>
</dbReference>
<accession>A0A379IAY0</accession>
<dbReference type="InterPro" id="IPR023772">
    <property type="entry name" value="DNA-bd_HTH_TetR-type_CS"/>
</dbReference>
<dbReference type="InterPro" id="IPR009057">
    <property type="entry name" value="Homeodomain-like_sf"/>
</dbReference>
<dbReference type="Gene3D" id="1.10.10.60">
    <property type="entry name" value="Homeodomain-like"/>
    <property type="match status" value="1"/>
</dbReference>
<dbReference type="AlphaFoldDB" id="A0A379IAY0"/>
<organism evidence="6 7">
    <name type="scientific">Pseudomonas fluorescens</name>
    <dbReference type="NCBI Taxonomy" id="294"/>
    <lineage>
        <taxon>Bacteria</taxon>
        <taxon>Pseudomonadati</taxon>
        <taxon>Pseudomonadota</taxon>
        <taxon>Gammaproteobacteria</taxon>
        <taxon>Pseudomonadales</taxon>
        <taxon>Pseudomonadaceae</taxon>
        <taxon>Pseudomonas</taxon>
    </lineage>
</organism>
<evidence type="ECO:0000256" key="4">
    <source>
        <dbReference type="PROSITE-ProRule" id="PRU00335"/>
    </source>
</evidence>
<evidence type="ECO:0000256" key="3">
    <source>
        <dbReference type="ARBA" id="ARBA00023163"/>
    </source>
</evidence>
<proteinExistence type="predicted"/>
<keyword evidence="3" id="KW-0804">Transcription</keyword>